<dbReference type="InterPro" id="IPR042047">
    <property type="entry name" value="SleB_dom1"/>
</dbReference>
<dbReference type="Pfam" id="PF07486">
    <property type="entry name" value="Hydrolase_2"/>
    <property type="match status" value="1"/>
</dbReference>
<reference evidence="3" key="2">
    <citation type="submission" date="2021-04" db="EMBL/GenBank/DDBJ databases">
        <authorList>
            <person name="Gilroy R."/>
        </authorList>
    </citation>
    <scope>NUCLEOTIDE SEQUENCE</scope>
    <source>
        <strain evidence="3">USAMLcec3-2134</strain>
    </source>
</reference>
<feature type="domain" description="Cell wall hydrolase SleB" evidence="2">
    <location>
        <begin position="104"/>
        <end position="214"/>
    </location>
</feature>
<dbReference type="AlphaFoldDB" id="A0A9D2MR55"/>
<reference evidence="3" key="1">
    <citation type="journal article" date="2021" name="PeerJ">
        <title>Extensive microbial diversity within the chicken gut microbiome revealed by metagenomics and culture.</title>
        <authorList>
            <person name="Gilroy R."/>
            <person name="Ravi A."/>
            <person name="Getino M."/>
            <person name="Pursley I."/>
            <person name="Horton D.L."/>
            <person name="Alikhan N.F."/>
            <person name="Baker D."/>
            <person name="Gharbi K."/>
            <person name="Hall N."/>
            <person name="Watson M."/>
            <person name="Adriaenssens E.M."/>
            <person name="Foster-Nyarko E."/>
            <person name="Jarju S."/>
            <person name="Secka A."/>
            <person name="Antonio M."/>
            <person name="Oren A."/>
            <person name="Chaudhuri R.R."/>
            <person name="La Ragione R."/>
            <person name="Hildebrand F."/>
            <person name="Pallen M.J."/>
        </authorList>
    </citation>
    <scope>NUCLEOTIDE SEQUENCE</scope>
    <source>
        <strain evidence="3">USAMLcec3-2134</strain>
    </source>
</reference>
<evidence type="ECO:0000313" key="4">
    <source>
        <dbReference type="Proteomes" id="UP000886883"/>
    </source>
</evidence>
<accession>A0A9D2MR55</accession>
<proteinExistence type="predicted"/>
<feature type="chain" id="PRO_5039467859" evidence="1">
    <location>
        <begin position="22"/>
        <end position="215"/>
    </location>
</feature>
<organism evidence="3 4">
    <name type="scientific">Candidatus Eisenbergiella merdigallinarum</name>
    <dbReference type="NCBI Taxonomy" id="2838552"/>
    <lineage>
        <taxon>Bacteria</taxon>
        <taxon>Bacillati</taxon>
        <taxon>Bacillota</taxon>
        <taxon>Clostridia</taxon>
        <taxon>Lachnospirales</taxon>
        <taxon>Lachnospiraceae</taxon>
        <taxon>Eisenbergiella</taxon>
    </lineage>
</organism>
<dbReference type="InterPro" id="IPR011105">
    <property type="entry name" value="Cell_wall_hydrolase_SleB"/>
</dbReference>
<feature type="signal peptide" evidence="1">
    <location>
        <begin position="1"/>
        <end position="21"/>
    </location>
</feature>
<gene>
    <name evidence="3" type="ORF">H9763_03160</name>
</gene>
<name>A0A9D2MR55_9FIRM</name>
<dbReference type="GO" id="GO:0016787">
    <property type="term" value="F:hydrolase activity"/>
    <property type="evidence" value="ECO:0007669"/>
    <property type="project" value="UniProtKB-KW"/>
</dbReference>
<comment type="caution">
    <text evidence="3">The sequence shown here is derived from an EMBL/GenBank/DDBJ whole genome shotgun (WGS) entry which is preliminary data.</text>
</comment>
<keyword evidence="3" id="KW-0378">Hydrolase</keyword>
<evidence type="ECO:0000259" key="2">
    <source>
        <dbReference type="Pfam" id="PF07486"/>
    </source>
</evidence>
<dbReference type="Proteomes" id="UP000886883">
    <property type="component" value="Unassembled WGS sequence"/>
</dbReference>
<evidence type="ECO:0000313" key="3">
    <source>
        <dbReference type="EMBL" id="HJB90450.1"/>
    </source>
</evidence>
<dbReference type="Gene3D" id="1.10.10.2520">
    <property type="entry name" value="Cell wall hydrolase SleB, domain 1"/>
    <property type="match status" value="1"/>
</dbReference>
<keyword evidence="1" id="KW-0732">Signal</keyword>
<evidence type="ECO:0000256" key="1">
    <source>
        <dbReference type="SAM" id="SignalP"/>
    </source>
</evidence>
<sequence>MKHTDQKRALCLLLYSLTAAAAWLCVRGVELEKYAAASAFDPKPIESVEALLDYERQKESASAERAGVRQPVIDVSLLEKDRIYEISGEDYETLLKIVEAEAGSEDEEGKLLVANVVLNRVKSDDFPDTVTEVVYQRDGGVAQFSPAADGSLSEVEAGAVSRETVSAVCRALQGEDNSRGALYFAARSAADAENMRWFDTHLTRLFAYGGHEFFS</sequence>
<dbReference type="EMBL" id="DWXE01000010">
    <property type="protein sequence ID" value="HJB90450.1"/>
    <property type="molecule type" value="Genomic_DNA"/>
</dbReference>
<protein>
    <submittedName>
        <fullName evidence="3">Cell wall hydrolase</fullName>
    </submittedName>
</protein>